<dbReference type="Gene3D" id="1.10.10.60">
    <property type="entry name" value="Homeodomain-like"/>
    <property type="match status" value="2"/>
</dbReference>
<evidence type="ECO:0000256" key="2">
    <source>
        <dbReference type="ARBA" id="ARBA00023125"/>
    </source>
</evidence>
<dbReference type="Pfam" id="PF12833">
    <property type="entry name" value="HTH_18"/>
    <property type="match status" value="1"/>
</dbReference>
<dbReference type="Pfam" id="PF00072">
    <property type="entry name" value="Response_reg"/>
    <property type="match status" value="1"/>
</dbReference>
<dbReference type="InterPro" id="IPR009057">
    <property type="entry name" value="Homeodomain-like_sf"/>
</dbReference>
<name>A0ABT2UAD9_9BACL</name>
<organism evidence="7 8">
    <name type="scientific">Paenibacillus baimaensis</name>
    <dbReference type="NCBI Taxonomy" id="2982185"/>
    <lineage>
        <taxon>Bacteria</taxon>
        <taxon>Bacillati</taxon>
        <taxon>Bacillota</taxon>
        <taxon>Bacilli</taxon>
        <taxon>Bacillales</taxon>
        <taxon>Paenibacillaceae</taxon>
        <taxon>Paenibacillus</taxon>
    </lineage>
</organism>
<gene>
    <name evidence="7" type="ORF">OB236_05390</name>
</gene>
<dbReference type="PRINTS" id="PR00032">
    <property type="entry name" value="HTHARAC"/>
</dbReference>
<dbReference type="PANTHER" id="PTHR43280:SF28">
    <property type="entry name" value="HTH-TYPE TRANSCRIPTIONAL ACTIVATOR RHAS"/>
    <property type="match status" value="1"/>
</dbReference>
<evidence type="ECO:0000313" key="8">
    <source>
        <dbReference type="Proteomes" id="UP001652445"/>
    </source>
</evidence>
<keyword evidence="2" id="KW-0238">DNA-binding</keyword>
<dbReference type="SUPFAM" id="SSF52172">
    <property type="entry name" value="CheY-like"/>
    <property type="match status" value="1"/>
</dbReference>
<dbReference type="Proteomes" id="UP001652445">
    <property type="component" value="Unassembled WGS sequence"/>
</dbReference>
<dbReference type="PROSITE" id="PS50110">
    <property type="entry name" value="RESPONSE_REGULATORY"/>
    <property type="match status" value="1"/>
</dbReference>
<protein>
    <submittedName>
        <fullName evidence="7">Response regulator</fullName>
    </submittedName>
</protein>
<evidence type="ECO:0000259" key="6">
    <source>
        <dbReference type="PROSITE" id="PS50110"/>
    </source>
</evidence>
<keyword evidence="4" id="KW-0597">Phosphoprotein</keyword>
<keyword evidence="1" id="KW-0805">Transcription regulation</keyword>
<dbReference type="Gene3D" id="3.40.50.2300">
    <property type="match status" value="1"/>
</dbReference>
<dbReference type="InterPro" id="IPR020449">
    <property type="entry name" value="Tscrpt_reg_AraC-type_HTH"/>
</dbReference>
<keyword evidence="3" id="KW-0804">Transcription</keyword>
<dbReference type="InterPro" id="IPR018060">
    <property type="entry name" value="HTH_AraC"/>
</dbReference>
<dbReference type="SMART" id="SM00342">
    <property type="entry name" value="HTH_ARAC"/>
    <property type="match status" value="1"/>
</dbReference>
<dbReference type="CDD" id="cd17536">
    <property type="entry name" value="REC_YesN-like"/>
    <property type="match status" value="1"/>
</dbReference>
<evidence type="ECO:0000256" key="1">
    <source>
        <dbReference type="ARBA" id="ARBA00023015"/>
    </source>
</evidence>
<reference evidence="7 8" key="1">
    <citation type="submission" date="2022-09" db="EMBL/GenBank/DDBJ databases">
        <authorList>
            <person name="Han X.L."/>
            <person name="Wang Q."/>
            <person name="Lu T."/>
        </authorList>
    </citation>
    <scope>NUCLEOTIDE SEQUENCE [LARGE SCALE GENOMIC DNA]</scope>
    <source>
        <strain evidence="7 8">WQ 127069</strain>
    </source>
</reference>
<proteinExistence type="predicted"/>
<dbReference type="SMART" id="SM00448">
    <property type="entry name" value="REC"/>
    <property type="match status" value="1"/>
</dbReference>
<sequence>MKVVIADDEEHVRKGIDLAVDWMQFGITERFMADNGIQAMELVRKHHPVILFCDMSMPQMDGIQLLQSLRDEGWDTQVIVVSGYADYSFTRAALLANGVDYILKPFKTKDLEEAVYRAVTSSQAIHNKSIEELEKRHRLRLADSLLDEQKLVEFLKGNVVLQDETLRNLFHKIGLPSHNLSISFMLPRNKTRLIDGRFVGDIGLFQFAVNNIAQEILKSHVVHYLCRLDEYQWILIMSSTHSDNIKNEYNWYLKKLEQAWRETLGLEVLQGTFISVADPTQLLPAVAEARASLLKSELLKGSIKSTHELPRWADREILLMNAIQRGHRAGLTDIIGAFVQALHACGSLRLEQLQVYTMEANLLVKRIGGSSQTNKDRIDGLLSLWICDLDEWQAQLEQRCWEMAEYGNDHSLSFGIEGVYQYIHKHYQEQISLSTLAEAFHFSPQHLTRKFKEQYHTTIMSCLTSLRMEKAISLLIHSDAPIAELANSLGYEDENYFSKVFKKQTGLSPIQFRKHNRDR</sequence>
<dbReference type="EMBL" id="JAOQIO010000010">
    <property type="protein sequence ID" value="MCU6791560.1"/>
    <property type="molecule type" value="Genomic_DNA"/>
</dbReference>
<evidence type="ECO:0000313" key="7">
    <source>
        <dbReference type="EMBL" id="MCU6791560.1"/>
    </source>
</evidence>
<dbReference type="InterPro" id="IPR001789">
    <property type="entry name" value="Sig_transdc_resp-reg_receiver"/>
</dbReference>
<dbReference type="PANTHER" id="PTHR43280">
    <property type="entry name" value="ARAC-FAMILY TRANSCRIPTIONAL REGULATOR"/>
    <property type="match status" value="1"/>
</dbReference>
<dbReference type="RefSeq" id="WP_262683097.1">
    <property type="nucleotide sequence ID" value="NZ_JAOQIO010000010.1"/>
</dbReference>
<feature type="domain" description="Response regulatory" evidence="6">
    <location>
        <begin position="2"/>
        <end position="119"/>
    </location>
</feature>
<dbReference type="InterPro" id="IPR011006">
    <property type="entry name" value="CheY-like_superfamily"/>
</dbReference>
<evidence type="ECO:0000259" key="5">
    <source>
        <dbReference type="PROSITE" id="PS01124"/>
    </source>
</evidence>
<feature type="domain" description="HTH araC/xylS-type" evidence="5">
    <location>
        <begin position="417"/>
        <end position="515"/>
    </location>
</feature>
<evidence type="ECO:0000256" key="4">
    <source>
        <dbReference type="PROSITE-ProRule" id="PRU00169"/>
    </source>
</evidence>
<dbReference type="PROSITE" id="PS00041">
    <property type="entry name" value="HTH_ARAC_FAMILY_1"/>
    <property type="match status" value="1"/>
</dbReference>
<feature type="modified residue" description="4-aspartylphosphate" evidence="4">
    <location>
        <position position="54"/>
    </location>
</feature>
<dbReference type="SUPFAM" id="SSF46689">
    <property type="entry name" value="Homeodomain-like"/>
    <property type="match status" value="2"/>
</dbReference>
<dbReference type="InterPro" id="IPR018062">
    <property type="entry name" value="HTH_AraC-typ_CS"/>
</dbReference>
<keyword evidence="8" id="KW-1185">Reference proteome</keyword>
<comment type="caution">
    <text evidence="7">The sequence shown here is derived from an EMBL/GenBank/DDBJ whole genome shotgun (WGS) entry which is preliminary data.</text>
</comment>
<accession>A0ABT2UAD9</accession>
<dbReference type="PROSITE" id="PS01124">
    <property type="entry name" value="HTH_ARAC_FAMILY_2"/>
    <property type="match status" value="1"/>
</dbReference>
<evidence type="ECO:0000256" key="3">
    <source>
        <dbReference type="ARBA" id="ARBA00023163"/>
    </source>
</evidence>